<feature type="compositionally biased region" description="Polar residues" evidence="10">
    <location>
        <begin position="39"/>
        <end position="56"/>
    </location>
</feature>
<dbReference type="GO" id="GO:0035517">
    <property type="term" value="C:PR-DUB complex"/>
    <property type="evidence" value="ECO:0007669"/>
    <property type="project" value="TreeGrafter"/>
</dbReference>
<evidence type="ECO:0000256" key="1">
    <source>
        <dbReference type="ARBA" id="ARBA00004123"/>
    </source>
</evidence>
<keyword evidence="5" id="KW-0863">Zinc-finger</keyword>
<feature type="compositionally biased region" description="Gly residues" evidence="10">
    <location>
        <begin position="589"/>
        <end position="600"/>
    </location>
</feature>
<keyword evidence="6" id="KW-0862">Zinc</keyword>
<feature type="compositionally biased region" description="Basic and acidic residues" evidence="10">
    <location>
        <begin position="668"/>
        <end position="681"/>
    </location>
</feature>
<dbReference type="Pfam" id="PF13922">
    <property type="entry name" value="PHD_3"/>
    <property type="match status" value="1"/>
</dbReference>
<dbReference type="InterPro" id="IPR026905">
    <property type="entry name" value="ASX-like_PHD"/>
</dbReference>
<feature type="compositionally biased region" description="Basic and acidic residues" evidence="10">
    <location>
        <begin position="466"/>
        <end position="481"/>
    </location>
</feature>
<dbReference type="Pfam" id="PF13919">
    <property type="entry name" value="ASXH"/>
    <property type="match status" value="1"/>
</dbReference>
<feature type="compositionally biased region" description="Low complexity" evidence="10">
    <location>
        <begin position="107"/>
        <end position="116"/>
    </location>
</feature>
<evidence type="ECO:0000256" key="2">
    <source>
        <dbReference type="ARBA" id="ARBA00006391"/>
    </source>
</evidence>
<keyword evidence="9" id="KW-0539">Nucleus</keyword>
<evidence type="ECO:0000313" key="13">
    <source>
        <dbReference type="Proteomes" id="UP000261540"/>
    </source>
</evidence>
<comment type="subcellular location">
    <subcellularLocation>
        <location evidence="1">Nucleus</location>
    </subcellularLocation>
</comment>
<evidence type="ECO:0000256" key="5">
    <source>
        <dbReference type="ARBA" id="ARBA00022771"/>
    </source>
</evidence>
<evidence type="ECO:0000256" key="7">
    <source>
        <dbReference type="ARBA" id="ARBA00023015"/>
    </source>
</evidence>
<feature type="region of interest" description="Disordered" evidence="10">
    <location>
        <begin position="997"/>
        <end position="1020"/>
    </location>
</feature>
<feature type="compositionally biased region" description="Polar residues" evidence="10">
    <location>
        <begin position="369"/>
        <end position="381"/>
    </location>
</feature>
<reference evidence="12" key="2">
    <citation type="submission" date="2025-09" db="UniProtKB">
        <authorList>
            <consortium name="Ensembl"/>
        </authorList>
    </citation>
    <scope>IDENTIFICATION</scope>
</reference>
<keyword evidence="13" id="KW-1185">Reference proteome</keyword>
<feature type="region of interest" description="Disordered" evidence="10">
    <location>
        <begin position="156"/>
        <end position="203"/>
    </location>
</feature>
<feature type="compositionally biased region" description="Basic and acidic residues" evidence="10">
    <location>
        <begin position="430"/>
        <end position="439"/>
    </location>
</feature>
<feature type="compositionally biased region" description="Polar residues" evidence="10">
    <location>
        <begin position="401"/>
        <end position="413"/>
    </location>
</feature>
<comment type="similarity">
    <text evidence="2">Belongs to the Asx family.</text>
</comment>
<dbReference type="PANTHER" id="PTHR13578:SF11">
    <property type="entry name" value="POLYCOMB GROUP PROTEIN ASXL2-RELATED"/>
    <property type="match status" value="1"/>
</dbReference>
<evidence type="ECO:0000256" key="10">
    <source>
        <dbReference type="SAM" id="MobiDB-lite"/>
    </source>
</evidence>
<keyword evidence="3" id="KW-0678">Repressor</keyword>
<feature type="region of interest" description="Disordered" evidence="10">
    <location>
        <begin position="338"/>
        <end position="521"/>
    </location>
</feature>
<evidence type="ECO:0000256" key="9">
    <source>
        <dbReference type="ARBA" id="ARBA00023242"/>
    </source>
</evidence>
<feature type="domain" description="DEUBAD" evidence="11">
    <location>
        <begin position="217"/>
        <end position="326"/>
    </location>
</feature>
<dbReference type="GO" id="GO:0045944">
    <property type="term" value="P:positive regulation of transcription by RNA polymerase II"/>
    <property type="evidence" value="ECO:0007669"/>
    <property type="project" value="TreeGrafter"/>
</dbReference>
<dbReference type="Proteomes" id="UP000261540">
    <property type="component" value="Unplaced"/>
</dbReference>
<feature type="compositionally biased region" description="Polar residues" evidence="10">
    <location>
        <begin position="611"/>
        <end position="621"/>
    </location>
</feature>
<evidence type="ECO:0000313" key="12">
    <source>
        <dbReference type="Ensembl" id="ENSPKIP00000035054.1"/>
    </source>
</evidence>
<dbReference type="InterPro" id="IPR044867">
    <property type="entry name" value="DEUBAD_dom"/>
</dbReference>
<feature type="compositionally biased region" description="Polar residues" evidence="10">
    <location>
        <begin position="80"/>
        <end position="90"/>
    </location>
</feature>
<evidence type="ECO:0000256" key="8">
    <source>
        <dbReference type="ARBA" id="ARBA00023163"/>
    </source>
</evidence>
<feature type="compositionally biased region" description="Low complexity" evidence="10">
    <location>
        <begin position="601"/>
        <end position="610"/>
    </location>
</feature>
<feature type="compositionally biased region" description="Pro residues" evidence="10">
    <location>
        <begin position="502"/>
        <end position="518"/>
    </location>
</feature>
<dbReference type="GO" id="GO:0009887">
    <property type="term" value="P:animal organ morphogenesis"/>
    <property type="evidence" value="ECO:0007669"/>
    <property type="project" value="TreeGrafter"/>
</dbReference>
<dbReference type="GO" id="GO:0008270">
    <property type="term" value="F:zinc ion binding"/>
    <property type="evidence" value="ECO:0007669"/>
    <property type="project" value="UniProtKB-KW"/>
</dbReference>
<dbReference type="Ensembl" id="ENSPKIT00000015979.1">
    <property type="protein sequence ID" value="ENSPKIP00000035054.1"/>
    <property type="gene ID" value="ENSPKIG00000014149.1"/>
</dbReference>
<feature type="region of interest" description="Disordered" evidence="10">
    <location>
        <begin position="1"/>
        <end position="127"/>
    </location>
</feature>
<feature type="region of interest" description="Disordered" evidence="10">
    <location>
        <begin position="1078"/>
        <end position="1101"/>
    </location>
</feature>
<evidence type="ECO:0000256" key="3">
    <source>
        <dbReference type="ARBA" id="ARBA00022491"/>
    </source>
</evidence>
<evidence type="ECO:0000256" key="4">
    <source>
        <dbReference type="ARBA" id="ARBA00022723"/>
    </source>
</evidence>
<dbReference type="PROSITE" id="PS51916">
    <property type="entry name" value="DEUBAD"/>
    <property type="match status" value="1"/>
</dbReference>
<feature type="compositionally biased region" description="Basic residues" evidence="10">
    <location>
        <begin position="1"/>
        <end position="11"/>
    </location>
</feature>
<accession>A0A3B3SWL1</accession>
<dbReference type="STRING" id="1676925.ENSPKIP00000035054"/>
<keyword evidence="7" id="KW-0805">Transcription regulation</keyword>
<organism evidence="12 13">
    <name type="scientific">Paramormyrops kingsleyae</name>
    <dbReference type="NCBI Taxonomy" id="1676925"/>
    <lineage>
        <taxon>Eukaryota</taxon>
        <taxon>Metazoa</taxon>
        <taxon>Chordata</taxon>
        <taxon>Craniata</taxon>
        <taxon>Vertebrata</taxon>
        <taxon>Euteleostomi</taxon>
        <taxon>Actinopterygii</taxon>
        <taxon>Neopterygii</taxon>
        <taxon>Teleostei</taxon>
        <taxon>Osteoglossocephala</taxon>
        <taxon>Osteoglossomorpha</taxon>
        <taxon>Osteoglossiformes</taxon>
        <taxon>Mormyridae</taxon>
        <taxon>Paramormyrops</taxon>
    </lineage>
</organism>
<feature type="compositionally biased region" description="Low complexity" evidence="10">
    <location>
        <begin position="69"/>
        <end position="79"/>
    </location>
</feature>
<feature type="region of interest" description="Disordered" evidence="10">
    <location>
        <begin position="528"/>
        <end position="547"/>
    </location>
</feature>
<evidence type="ECO:0000259" key="11">
    <source>
        <dbReference type="PROSITE" id="PS51916"/>
    </source>
</evidence>
<dbReference type="InterPro" id="IPR024811">
    <property type="entry name" value="ASX/ASX-like"/>
</dbReference>
<sequence>MREKRRRKKGRTWAEAARTKDISDGTKDLLEEASEETSDSNAASDSQSPENGSNPKESGKGKWKRRVPSKLQSQPSSPQTRCSSPSTPSGASKLLSSSQKHSKKALKQALKQQQQKNQRRQGGITPISNPRIIFKSVKDMACPIAAKTAWEVKQLARRSSSPHNSSSSSPSSSSSSSSVKMDPCPSARTRKMSQRSDRLSARQLKSGKCAEIDVETPDSILVNTNLRALINKHTLSLLPPEGQQRLLVLLPEVDRQASSDGSLKLSSSALNNEFFTSAAQSWKERLAEGEFTPEMRLRIRQEIDKEKKVEAWKEHFFESYYGQNSGLTIEQSRKLMEAVPGGDSNQSQPTQLPAPEEATAGDNTKTEPETSSDITTASGSEVASEVPATTHEVQEPAGPQTKASPVASQNTQVVPAAVKMDSTENTALAAEKEPKDDGGSKIQLSPRTPPETSPIEKASSELTGIDFKEVNQEPLKRKASSDGETALSPEKRPRVLEAAPLPTSPKPSPESPRVPPLKIPVSRIVPTQAAAGQLSPRSPFATSAASPFRAGARTLADIKAKAQLRRAQSAAAAAAAAAVAAAVSSSGGAVPGPGPGGGAGEASPAPRGGALSSQSEPQIKGSSLAGGESQIQLHHAVPPITGQSVLPIKSNTNQSHITLPTASALSKDLPKHPEDRPKELSHSQLSTNSTLDNQVLMTFQAVQKPLLSSVSLISSGTESAPPHSIPIHITASRYVTLEHAFTGGSSGKASSSITSNNPLVTQLLQGKEVPLETILPKPLAEAPPVIGASDDKGQLPSAAFGSLAVGSGGQLVAGVDKQRLFISSHPSVTGASSKEFSLHQREMLNKATQEQILQTLIKRAHTQQFGSGPQSSLQEACALGFPLECPTTASFTAGFSGRKRTSRPAMSGHYLLNISTYGRGSEGSKRAVSAMSSTLVNLKKEYVETEGIPGADNASTREQSAGADSGVKIEPQGPSTDPHSEDLEDTLDFHMQKKIKSEFSSGHSPDKEEKSTQTTGSFAASRAKEIEHVTQVLTGHAALGNNSQSNSISVAPEPYQLQLHTAANPQQTSAYVVQKAHENQGPGNSAGAGSPPGYSPASSSEGSVMSFSVTVTTIPANHSSHGEAAPIPAFTEGAGIDNPPSNCYCRLKAMIMCKGCGAFCHDDCIGPSKLCVSCLVVR</sequence>
<dbReference type="PANTHER" id="PTHR13578">
    <property type="entry name" value="ADDITIONAL SEX COMBS LIKE PROTEIN ASXL"/>
    <property type="match status" value="1"/>
</dbReference>
<feature type="region of interest" description="Disordered" evidence="10">
    <location>
        <begin position="947"/>
        <end position="983"/>
    </location>
</feature>
<dbReference type="GO" id="GO:0003682">
    <property type="term" value="F:chromatin binding"/>
    <property type="evidence" value="ECO:0007669"/>
    <property type="project" value="TreeGrafter"/>
</dbReference>
<dbReference type="GO" id="GO:0003677">
    <property type="term" value="F:DNA binding"/>
    <property type="evidence" value="ECO:0007669"/>
    <property type="project" value="InterPro"/>
</dbReference>
<keyword evidence="4" id="KW-0479">Metal-binding</keyword>
<feature type="compositionally biased region" description="Low complexity" evidence="10">
    <location>
        <begin position="1081"/>
        <end position="1101"/>
    </location>
</feature>
<dbReference type="GeneTree" id="ENSGT00520000055578"/>
<feature type="compositionally biased region" description="Basic and acidic residues" evidence="10">
    <location>
        <begin position="17"/>
        <end position="30"/>
    </location>
</feature>
<dbReference type="AlphaFoldDB" id="A0A3B3SWL1"/>
<reference evidence="12" key="1">
    <citation type="submission" date="2025-08" db="UniProtKB">
        <authorList>
            <consortium name="Ensembl"/>
        </authorList>
    </citation>
    <scope>IDENTIFICATION</scope>
</reference>
<proteinExistence type="inferred from homology"/>
<keyword evidence="8" id="KW-0804">Transcription</keyword>
<feature type="compositionally biased region" description="Low complexity" evidence="10">
    <location>
        <begin position="159"/>
        <end position="178"/>
    </location>
</feature>
<protein>
    <submittedName>
        <fullName evidence="12">ASXL transcriptional regulator 2</fullName>
    </submittedName>
</protein>
<name>A0A3B3SWL1_9TELE</name>
<evidence type="ECO:0000256" key="6">
    <source>
        <dbReference type="ARBA" id="ARBA00022833"/>
    </source>
</evidence>
<feature type="region of interest" description="Disordered" evidence="10">
    <location>
        <begin position="585"/>
        <end position="630"/>
    </location>
</feature>
<feature type="region of interest" description="Disordered" evidence="10">
    <location>
        <begin position="661"/>
        <end position="687"/>
    </location>
</feature>
<dbReference type="GO" id="GO:0042975">
    <property type="term" value="F:peroxisome proliferator activated receptor binding"/>
    <property type="evidence" value="ECO:0007669"/>
    <property type="project" value="TreeGrafter"/>
</dbReference>
<dbReference type="InterPro" id="IPR028020">
    <property type="entry name" value="ASX_DEUBAD_dom"/>
</dbReference>